<proteinExistence type="predicted"/>
<evidence type="ECO:0000313" key="2">
    <source>
        <dbReference type="Proteomes" id="UP000326565"/>
    </source>
</evidence>
<keyword evidence="2" id="KW-1185">Reference proteome</keyword>
<dbReference type="EMBL" id="ML732198">
    <property type="protein sequence ID" value="KAB8075162.1"/>
    <property type="molecule type" value="Genomic_DNA"/>
</dbReference>
<gene>
    <name evidence="1" type="ORF">BDV29DRAFT_112449</name>
</gene>
<sequence>MCVPRAQAVRQMDLKYAVKGFGGAHSGRHLYNTIGGNDNKVDFFLMKAIKTEAEISIDMHVFFTCLAKTTTIMMCLSMFPKKRRRFLIKSWIASHGLCFLGQSTEGAVIYLLGLQRTGWIRVGISWQKHFALQCQSDRRGWSPKAGILNSSGTKWQIWQQVLP</sequence>
<name>A0A5N5X786_9EURO</name>
<organism evidence="1 2">
    <name type="scientific">Aspergillus leporis</name>
    <dbReference type="NCBI Taxonomy" id="41062"/>
    <lineage>
        <taxon>Eukaryota</taxon>
        <taxon>Fungi</taxon>
        <taxon>Dikarya</taxon>
        <taxon>Ascomycota</taxon>
        <taxon>Pezizomycotina</taxon>
        <taxon>Eurotiomycetes</taxon>
        <taxon>Eurotiomycetidae</taxon>
        <taxon>Eurotiales</taxon>
        <taxon>Aspergillaceae</taxon>
        <taxon>Aspergillus</taxon>
        <taxon>Aspergillus subgen. Circumdati</taxon>
    </lineage>
</organism>
<dbReference type="OrthoDB" id="5414271at2759"/>
<dbReference type="Proteomes" id="UP000326565">
    <property type="component" value="Unassembled WGS sequence"/>
</dbReference>
<evidence type="ECO:0000313" key="1">
    <source>
        <dbReference type="EMBL" id="KAB8075162.1"/>
    </source>
</evidence>
<dbReference type="AlphaFoldDB" id="A0A5N5X786"/>
<reference evidence="1 2" key="1">
    <citation type="submission" date="2019-04" db="EMBL/GenBank/DDBJ databases">
        <title>Friends and foes A comparative genomics study of 23 Aspergillus species from section Flavi.</title>
        <authorList>
            <consortium name="DOE Joint Genome Institute"/>
            <person name="Kjaerbolling I."/>
            <person name="Vesth T."/>
            <person name="Frisvad J.C."/>
            <person name="Nybo J.L."/>
            <person name="Theobald S."/>
            <person name="Kildgaard S."/>
            <person name="Isbrandt T."/>
            <person name="Kuo A."/>
            <person name="Sato A."/>
            <person name="Lyhne E.K."/>
            <person name="Kogle M.E."/>
            <person name="Wiebenga A."/>
            <person name="Kun R.S."/>
            <person name="Lubbers R.J."/>
            <person name="Makela M.R."/>
            <person name="Barry K."/>
            <person name="Chovatia M."/>
            <person name="Clum A."/>
            <person name="Daum C."/>
            <person name="Haridas S."/>
            <person name="He G."/>
            <person name="LaButti K."/>
            <person name="Lipzen A."/>
            <person name="Mondo S."/>
            <person name="Riley R."/>
            <person name="Salamov A."/>
            <person name="Simmons B.A."/>
            <person name="Magnuson J.K."/>
            <person name="Henrissat B."/>
            <person name="Mortensen U.H."/>
            <person name="Larsen T.O."/>
            <person name="Devries R.P."/>
            <person name="Grigoriev I.V."/>
            <person name="Machida M."/>
            <person name="Baker S.E."/>
            <person name="Andersen M.R."/>
        </authorList>
    </citation>
    <scope>NUCLEOTIDE SEQUENCE [LARGE SCALE GENOMIC DNA]</scope>
    <source>
        <strain evidence="1 2">CBS 151.66</strain>
    </source>
</reference>
<protein>
    <submittedName>
        <fullName evidence="1">Uncharacterized protein</fullName>
    </submittedName>
</protein>
<accession>A0A5N5X786</accession>